<evidence type="ECO:0000256" key="1">
    <source>
        <dbReference type="SAM" id="MobiDB-lite"/>
    </source>
</evidence>
<evidence type="ECO:0000313" key="2">
    <source>
        <dbReference type="EMBL" id="TRY72068.1"/>
    </source>
</evidence>
<feature type="compositionally biased region" description="Polar residues" evidence="1">
    <location>
        <begin position="420"/>
        <end position="432"/>
    </location>
</feature>
<dbReference type="Proteomes" id="UP000318571">
    <property type="component" value="Chromosome 7"/>
</dbReference>
<feature type="compositionally biased region" description="Polar residues" evidence="1">
    <location>
        <begin position="334"/>
        <end position="347"/>
    </location>
</feature>
<sequence length="628" mass="69316">MEENVMIRSQTYREPIIPEIDSFYEFHTTELEPVEGEEDELNHQTEDNEIVFTINHGQDNGTKSNSHQATRMEPSLPNSMSKRQFMRRRSISLTNVDPGVEGGSGDGNGNSDSSSILQLRGAATFENLLEKGEECDILGRVPLRKSKNFSQTSLSRMRRSGSSSLDLDDEAGFKGGRPNSVLVHDNEELLKLAEELEIMNMMGHDIQDILDQCPKSPSPQRKLSSHCGEPSSRTTLVRRNSSGYHSGGSGIFAKCGQTNTKEEVQSHPNPEGPRQMIQAPQANLKSTPSPKIAHRSSMFEDSSKQTNTNSQSSVENHSKSSRLSSISSLFGASKRSSMQGSGHNPSKSVRKYDRQSSSSGRSGNKITGKSSQTGEEPNSSDDKRSNFIQSRSSTALQLLSSRRKSLAVTDNDAYAAMRSAKSQTDLTKSTAKPSPLVVPKKASGPGITDLKEAKTPRVKRSSFLSPNSDFKTRLSFKERSWTEIERLWKGKVKEPPNIEHVFITNEKARAKNRSERSKTIPLRSTLPTKTSPALARVASHHGSPGVYRVCPSSPQSRSTATLSPRAVNKSVDLLSPQIMEAWQISQGHLSERHQRHPSMPFLSGMSKSPSIESTPEMDAHFENLLLVW</sequence>
<dbReference type="AlphaFoldDB" id="A0A553P2Z6"/>
<proteinExistence type="predicted"/>
<feature type="compositionally biased region" description="Polar residues" evidence="1">
    <location>
        <begin position="231"/>
        <end position="244"/>
    </location>
</feature>
<feature type="region of interest" description="Disordered" evidence="1">
    <location>
        <begin position="540"/>
        <end position="563"/>
    </location>
</feature>
<evidence type="ECO:0000313" key="3">
    <source>
        <dbReference type="Proteomes" id="UP000318571"/>
    </source>
</evidence>
<dbReference type="EMBL" id="VCGU01000008">
    <property type="protein sequence ID" value="TRY72068.1"/>
    <property type="molecule type" value="Genomic_DNA"/>
</dbReference>
<feature type="region of interest" description="Disordered" evidence="1">
    <location>
        <begin position="57"/>
        <end position="115"/>
    </location>
</feature>
<feature type="compositionally biased region" description="Polar residues" evidence="1">
    <location>
        <begin position="355"/>
        <end position="377"/>
    </location>
</feature>
<gene>
    <name evidence="2" type="ORF">TCAL_06099</name>
</gene>
<feature type="compositionally biased region" description="Polar residues" evidence="1">
    <location>
        <begin position="552"/>
        <end position="562"/>
    </location>
</feature>
<organism evidence="2 3">
    <name type="scientific">Tigriopus californicus</name>
    <name type="common">Marine copepod</name>
    <dbReference type="NCBI Taxonomy" id="6832"/>
    <lineage>
        <taxon>Eukaryota</taxon>
        <taxon>Metazoa</taxon>
        <taxon>Ecdysozoa</taxon>
        <taxon>Arthropoda</taxon>
        <taxon>Crustacea</taxon>
        <taxon>Multicrustacea</taxon>
        <taxon>Hexanauplia</taxon>
        <taxon>Copepoda</taxon>
        <taxon>Harpacticoida</taxon>
        <taxon>Harpacticidae</taxon>
        <taxon>Tigriopus</taxon>
    </lineage>
</organism>
<feature type="region of interest" description="Disordered" evidence="1">
    <location>
        <begin position="149"/>
        <end position="179"/>
    </location>
</feature>
<accession>A0A553P2Z6</accession>
<feature type="compositionally biased region" description="Polar residues" evidence="1">
    <location>
        <begin position="57"/>
        <end position="69"/>
    </location>
</feature>
<feature type="compositionally biased region" description="Low complexity" evidence="1">
    <location>
        <begin position="321"/>
        <end position="333"/>
    </location>
</feature>
<keyword evidence="3" id="KW-1185">Reference proteome</keyword>
<protein>
    <submittedName>
        <fullName evidence="2">Uncharacterized protein</fullName>
    </submittedName>
</protein>
<feature type="region of interest" description="Disordered" evidence="1">
    <location>
        <begin position="418"/>
        <end position="462"/>
    </location>
</feature>
<reference evidence="2 3" key="1">
    <citation type="journal article" date="2018" name="Nat. Ecol. Evol.">
        <title>Genomic signatures of mitonuclear coevolution across populations of Tigriopus californicus.</title>
        <authorList>
            <person name="Barreto F.S."/>
            <person name="Watson E.T."/>
            <person name="Lima T.G."/>
            <person name="Willett C.S."/>
            <person name="Edmands S."/>
            <person name="Li W."/>
            <person name="Burton R.S."/>
        </authorList>
    </citation>
    <scope>NUCLEOTIDE SEQUENCE [LARGE SCALE GENOMIC DNA]</scope>
    <source>
        <strain evidence="2 3">San Diego</strain>
    </source>
</reference>
<feature type="compositionally biased region" description="Polar residues" evidence="1">
    <location>
        <begin position="278"/>
        <end position="289"/>
    </location>
</feature>
<comment type="caution">
    <text evidence="2">The sequence shown here is derived from an EMBL/GenBank/DDBJ whole genome shotgun (WGS) entry which is preliminary data.</text>
</comment>
<feature type="region of interest" description="Disordered" evidence="1">
    <location>
        <begin position="209"/>
        <end position="389"/>
    </location>
</feature>
<feature type="compositionally biased region" description="Low complexity" evidence="1">
    <location>
        <begin position="304"/>
        <end position="313"/>
    </location>
</feature>
<name>A0A553P2Z6_TIGCA</name>